<evidence type="ECO:0000256" key="8">
    <source>
        <dbReference type="ARBA" id="ARBA00023136"/>
    </source>
</evidence>
<dbReference type="Gene3D" id="1.10.3720.10">
    <property type="entry name" value="MetI-like"/>
    <property type="match status" value="1"/>
</dbReference>
<evidence type="ECO:0000256" key="2">
    <source>
        <dbReference type="ARBA" id="ARBA00010072"/>
    </source>
</evidence>
<dbReference type="FunFam" id="1.10.3720.10:FF:000006">
    <property type="entry name" value="Glutamate/aspartate ABC transporter, permease protein GltK"/>
    <property type="match status" value="1"/>
</dbReference>
<dbReference type="Proteomes" id="UP000199602">
    <property type="component" value="Unassembled WGS sequence"/>
</dbReference>
<feature type="domain" description="ABC transmembrane type-1" evidence="13">
    <location>
        <begin position="26"/>
        <end position="216"/>
    </location>
</feature>
<dbReference type="PANTHER" id="PTHR30614">
    <property type="entry name" value="MEMBRANE COMPONENT OF AMINO ACID ABC TRANSPORTER"/>
    <property type="match status" value="1"/>
</dbReference>
<evidence type="ECO:0000256" key="9">
    <source>
        <dbReference type="ARBA" id="ARBA00060298"/>
    </source>
</evidence>
<dbReference type="GO" id="GO:0006865">
    <property type="term" value="P:amino acid transport"/>
    <property type="evidence" value="ECO:0007669"/>
    <property type="project" value="UniProtKB-KW"/>
</dbReference>
<protein>
    <recommendedName>
        <fullName evidence="11">Glutamate/aspartate import permease protein GltK</fullName>
    </recommendedName>
</protein>
<dbReference type="STRING" id="206665.SAMN04488516_101428"/>
<dbReference type="InterPro" id="IPR010065">
    <property type="entry name" value="AA_ABC_transptr_permease_3TM"/>
</dbReference>
<keyword evidence="5 12" id="KW-0812">Transmembrane</keyword>
<keyword evidence="15" id="KW-1185">Reference proteome</keyword>
<dbReference type="GO" id="GO:0022857">
    <property type="term" value="F:transmembrane transporter activity"/>
    <property type="evidence" value="ECO:0007669"/>
    <property type="project" value="InterPro"/>
</dbReference>
<dbReference type="RefSeq" id="WP_092062667.1">
    <property type="nucleotide sequence ID" value="NZ_FNIN01000001.1"/>
</dbReference>
<evidence type="ECO:0000313" key="14">
    <source>
        <dbReference type="EMBL" id="SDN33286.1"/>
    </source>
</evidence>
<evidence type="ECO:0000256" key="6">
    <source>
        <dbReference type="ARBA" id="ARBA00022970"/>
    </source>
</evidence>
<feature type="transmembrane region" description="Helical" evidence="12">
    <location>
        <begin position="197"/>
        <end position="215"/>
    </location>
</feature>
<dbReference type="EMBL" id="FNIN01000001">
    <property type="protein sequence ID" value="SDN33286.1"/>
    <property type="molecule type" value="Genomic_DNA"/>
</dbReference>
<comment type="subunit">
    <text evidence="10">The complex is composed of two ATP-binding proteins (GltL), two transmembrane proteins (GltJ and GltK) and a solute-binding protein (GltI).</text>
</comment>
<comment type="subcellular location">
    <subcellularLocation>
        <location evidence="1">Cell inner membrane</location>
        <topology evidence="1">Multi-pass membrane protein</topology>
    </subcellularLocation>
    <subcellularLocation>
        <location evidence="12">Cell membrane</location>
        <topology evidence="12">Multi-pass membrane protein</topology>
    </subcellularLocation>
</comment>
<name>A0A1H0AKC9_9BACT</name>
<comment type="similarity">
    <text evidence="2">Belongs to the binding-protein-dependent transport system permease family. HisMQ subfamily.</text>
</comment>
<evidence type="ECO:0000313" key="15">
    <source>
        <dbReference type="Proteomes" id="UP000199602"/>
    </source>
</evidence>
<keyword evidence="8 12" id="KW-0472">Membrane</keyword>
<organism evidence="14 15">
    <name type="scientific">Desulfonauticus submarinus</name>
    <dbReference type="NCBI Taxonomy" id="206665"/>
    <lineage>
        <taxon>Bacteria</taxon>
        <taxon>Pseudomonadati</taxon>
        <taxon>Thermodesulfobacteriota</taxon>
        <taxon>Desulfovibrionia</taxon>
        <taxon>Desulfovibrionales</taxon>
        <taxon>Desulfonauticaceae</taxon>
        <taxon>Desulfonauticus</taxon>
    </lineage>
</organism>
<sequence length="231" mass="25892">MHWDIVWNNFGYFLVGAYPEGPLGGLAMSILLALGGIFGAFWLGLIIGLMRLSKKPWLKYPSLVYIEIVRGTPLLMVIFWFYFLAPILLGHTLPEASSALISFIVFTSAYIAEIVRAGVQSLPKGQMEAARGTGLNHFQAMRYIILPQALRNMIPSFVDQFVSLTKDTSLAYIIGVNELTRAATQVNNRTLVAPTEIFLTIAILYFIVCYVLTSISRRLEKHLARYQARGR</sequence>
<keyword evidence="4" id="KW-1003">Cell membrane</keyword>
<dbReference type="NCBIfam" id="TIGR01726">
    <property type="entry name" value="HEQRo_perm_3TM"/>
    <property type="match status" value="1"/>
</dbReference>
<evidence type="ECO:0000256" key="5">
    <source>
        <dbReference type="ARBA" id="ARBA00022692"/>
    </source>
</evidence>
<proteinExistence type="inferred from homology"/>
<dbReference type="OrthoDB" id="9809799at2"/>
<feature type="transmembrane region" description="Helical" evidence="12">
    <location>
        <begin position="26"/>
        <end position="52"/>
    </location>
</feature>
<dbReference type="Pfam" id="PF00528">
    <property type="entry name" value="BPD_transp_1"/>
    <property type="match status" value="1"/>
</dbReference>
<evidence type="ECO:0000256" key="7">
    <source>
        <dbReference type="ARBA" id="ARBA00022989"/>
    </source>
</evidence>
<gene>
    <name evidence="14" type="ORF">SAMN04488516_101428</name>
</gene>
<feature type="transmembrane region" description="Helical" evidence="12">
    <location>
        <begin position="73"/>
        <end position="93"/>
    </location>
</feature>
<dbReference type="PANTHER" id="PTHR30614:SF21">
    <property type="entry name" value="AMINO ACID ABC TRANSPORTER PERMEASE"/>
    <property type="match status" value="1"/>
</dbReference>
<dbReference type="SUPFAM" id="SSF161098">
    <property type="entry name" value="MetI-like"/>
    <property type="match status" value="1"/>
</dbReference>
<accession>A0A1H0AKC9</accession>
<keyword evidence="3 12" id="KW-0813">Transport</keyword>
<dbReference type="GO" id="GO:0043190">
    <property type="term" value="C:ATP-binding cassette (ABC) transporter complex"/>
    <property type="evidence" value="ECO:0007669"/>
    <property type="project" value="InterPro"/>
</dbReference>
<reference evidence="14 15" key="1">
    <citation type="submission" date="2016-10" db="EMBL/GenBank/DDBJ databases">
        <authorList>
            <person name="de Groot N.N."/>
        </authorList>
    </citation>
    <scope>NUCLEOTIDE SEQUENCE [LARGE SCALE GENOMIC DNA]</scope>
    <source>
        <strain evidence="14 15">DSM 15269</strain>
    </source>
</reference>
<evidence type="ECO:0000256" key="3">
    <source>
        <dbReference type="ARBA" id="ARBA00022448"/>
    </source>
</evidence>
<evidence type="ECO:0000256" key="10">
    <source>
        <dbReference type="ARBA" id="ARBA00062718"/>
    </source>
</evidence>
<dbReference type="InterPro" id="IPR043429">
    <property type="entry name" value="ArtM/GltK/GlnP/TcyL/YhdX-like"/>
</dbReference>
<dbReference type="InterPro" id="IPR000515">
    <property type="entry name" value="MetI-like"/>
</dbReference>
<evidence type="ECO:0000256" key="12">
    <source>
        <dbReference type="RuleBase" id="RU363032"/>
    </source>
</evidence>
<evidence type="ECO:0000256" key="1">
    <source>
        <dbReference type="ARBA" id="ARBA00004429"/>
    </source>
</evidence>
<evidence type="ECO:0000259" key="13">
    <source>
        <dbReference type="PROSITE" id="PS50928"/>
    </source>
</evidence>
<comment type="function">
    <text evidence="9">Part of the ABC transporter complex GltIJKL involved in glutamate and aspartate uptake. Probably responsible for the translocation of the substrate across the membrane.</text>
</comment>
<dbReference type="PROSITE" id="PS50928">
    <property type="entry name" value="ABC_TM1"/>
    <property type="match status" value="1"/>
</dbReference>
<evidence type="ECO:0000256" key="11">
    <source>
        <dbReference type="ARBA" id="ARBA00073645"/>
    </source>
</evidence>
<dbReference type="InterPro" id="IPR035906">
    <property type="entry name" value="MetI-like_sf"/>
</dbReference>
<evidence type="ECO:0000256" key="4">
    <source>
        <dbReference type="ARBA" id="ARBA00022475"/>
    </source>
</evidence>
<dbReference type="AlphaFoldDB" id="A0A1H0AKC9"/>
<keyword evidence="7 12" id="KW-1133">Transmembrane helix</keyword>
<dbReference type="CDD" id="cd06261">
    <property type="entry name" value="TM_PBP2"/>
    <property type="match status" value="1"/>
</dbReference>
<keyword evidence="6" id="KW-0029">Amino-acid transport</keyword>